<comment type="caution">
    <text evidence="4">The sequence shown here is derived from an EMBL/GenBank/DDBJ whole genome shotgun (WGS) entry which is preliminary data.</text>
</comment>
<dbReference type="RefSeq" id="WP_008064481.1">
    <property type="nucleotide sequence ID" value="NZ_AFHG01000059.1"/>
</dbReference>
<evidence type="ECO:0000313" key="4">
    <source>
        <dbReference type="EMBL" id="EGK69862.1"/>
    </source>
</evidence>
<evidence type="ECO:0000256" key="3">
    <source>
        <dbReference type="PIRSR" id="PIRSR607837-1"/>
    </source>
</evidence>
<dbReference type="OrthoDB" id="9807509at2"/>
<dbReference type="GO" id="GO:0046872">
    <property type="term" value="F:metal ion binding"/>
    <property type="evidence" value="ECO:0007669"/>
    <property type="project" value="UniProtKB-KW"/>
</dbReference>
<dbReference type="eggNOG" id="COG2318">
    <property type="taxonomic scope" value="Bacteria"/>
</dbReference>
<dbReference type="AlphaFoldDB" id="F5RHN0"/>
<dbReference type="PANTHER" id="PTHR37302">
    <property type="entry name" value="SLR1116 PROTEIN"/>
    <property type="match status" value="1"/>
</dbReference>
<name>F5RHN0_METUF</name>
<proteinExistence type="inferred from homology"/>
<evidence type="ECO:0000313" key="5">
    <source>
        <dbReference type="Proteomes" id="UP000005019"/>
    </source>
</evidence>
<dbReference type="InterPro" id="IPR007837">
    <property type="entry name" value="DinB"/>
</dbReference>
<dbReference type="Proteomes" id="UP000005019">
    <property type="component" value="Unassembled WGS sequence"/>
</dbReference>
<keyword evidence="5" id="KW-1185">Reference proteome</keyword>
<evidence type="ECO:0000256" key="1">
    <source>
        <dbReference type="ARBA" id="ARBA00008635"/>
    </source>
</evidence>
<dbReference type="Pfam" id="PF05163">
    <property type="entry name" value="DinB"/>
    <property type="match status" value="1"/>
</dbReference>
<dbReference type="InterPro" id="IPR034660">
    <property type="entry name" value="DinB/YfiT-like"/>
</dbReference>
<comment type="similarity">
    <text evidence="1">Belongs to the DinB family.</text>
</comment>
<gene>
    <name evidence="4" type="ORF">METUNv1_03828</name>
</gene>
<feature type="binding site" evidence="3">
    <location>
        <position position="137"/>
    </location>
    <ligand>
        <name>a divalent metal cation</name>
        <dbReference type="ChEBI" id="CHEBI:60240"/>
    </ligand>
</feature>
<dbReference type="EMBL" id="AFHG01000059">
    <property type="protein sequence ID" value="EGK69862.1"/>
    <property type="molecule type" value="Genomic_DNA"/>
</dbReference>
<accession>F5RHN0</accession>
<protein>
    <submittedName>
        <fullName evidence="4">DinB family protein</fullName>
    </submittedName>
</protein>
<keyword evidence="2 3" id="KW-0479">Metal-binding</keyword>
<feature type="binding site" evidence="3">
    <location>
        <position position="133"/>
    </location>
    <ligand>
        <name>a divalent metal cation</name>
        <dbReference type="ChEBI" id="CHEBI:60240"/>
    </ligand>
</feature>
<dbReference type="Gene3D" id="1.20.120.450">
    <property type="entry name" value="dinb family like domain"/>
    <property type="match status" value="1"/>
</dbReference>
<feature type="binding site" evidence="3">
    <location>
        <position position="49"/>
    </location>
    <ligand>
        <name>a divalent metal cation</name>
        <dbReference type="ChEBI" id="CHEBI:60240"/>
    </ligand>
</feature>
<dbReference type="SUPFAM" id="SSF109854">
    <property type="entry name" value="DinB/YfiT-like putative metalloenzymes"/>
    <property type="match status" value="1"/>
</dbReference>
<evidence type="ECO:0000256" key="2">
    <source>
        <dbReference type="ARBA" id="ARBA00022723"/>
    </source>
</evidence>
<organism evidence="4 5">
    <name type="scientific">Methyloversatilis universalis (strain ATCC BAA-1314 / DSM 25237 / JCM 13912 / CCUG 52030 / FAM5)</name>
    <dbReference type="NCBI Taxonomy" id="1000565"/>
    <lineage>
        <taxon>Bacteria</taxon>
        <taxon>Pseudomonadati</taxon>
        <taxon>Pseudomonadota</taxon>
        <taxon>Betaproteobacteria</taxon>
        <taxon>Nitrosomonadales</taxon>
        <taxon>Sterolibacteriaceae</taxon>
        <taxon>Methyloversatilis</taxon>
    </lineage>
</organism>
<dbReference type="STRING" id="1000565.METUNv1_03828"/>
<dbReference type="PANTHER" id="PTHR37302:SF1">
    <property type="entry name" value="PROTEIN DINB"/>
    <property type="match status" value="1"/>
</dbReference>
<reference evidence="4 5" key="1">
    <citation type="journal article" date="2011" name="J. Bacteriol.">
        <title>Genome sequence of Methyloversatilis universalis FAM5T, a methylotrophic representative of the order Rhodocyclales.</title>
        <authorList>
            <person name="Kittichotirat W."/>
            <person name="Good N.M."/>
            <person name="Hall R."/>
            <person name="Bringel F."/>
            <person name="Lajus A."/>
            <person name="Medigue C."/>
            <person name="Smalley N.E."/>
            <person name="Beck D."/>
            <person name="Bumgarner R."/>
            <person name="Vuilleumier S."/>
            <person name="Kalyuzhnaya M.G."/>
        </authorList>
    </citation>
    <scope>NUCLEOTIDE SEQUENCE [LARGE SCALE GENOMIC DNA]</scope>
    <source>
        <strain evidence="5">ATCC BAA-1314 / JCM 13912 / FAM5</strain>
    </source>
</reference>
<sequence>MMKAHCLSMARYHAWAGERLLAALDGVSDADYRADHGLFFRSLHGTLNHLLLADLIWYGRFTGSPFAATSLADEVETDRVALAARVRAQSARWPSLIEAADDAQLASRLRYPNMAGVACDTPWAGTLLHVFNHGTHHRGQMSAVITRLGLPAPEMDYVYFLRLDVAA</sequence>